<accession>A0A023X7N9</accession>
<feature type="region of interest" description="Disordered" evidence="1">
    <location>
        <begin position="1"/>
        <end position="37"/>
    </location>
</feature>
<proteinExistence type="predicted"/>
<keyword evidence="2" id="KW-0614">Plasmid</keyword>
<geneLocation type="plasmid" evidence="2">
    <name>2</name>
</geneLocation>
<dbReference type="KEGG" id="rrd:RradSPS_3075"/>
<dbReference type="AlphaFoldDB" id="A0A023X7N9"/>
<evidence type="ECO:0000256" key="1">
    <source>
        <dbReference type="SAM" id="MobiDB-lite"/>
    </source>
</evidence>
<dbReference type="EMBL" id="CP007516">
    <property type="protein sequence ID" value="AHY48358.1"/>
    <property type="molecule type" value="Genomic_DNA"/>
</dbReference>
<name>A0A023X7N9_RUBRA</name>
<sequence>MRRNKEQAIHRSDVPARRGSRSVVKSPDVSDDDGLDGDAPEALWKLLPDLRASDVDAQAAVADSDALDASQAAELPLCGGLDGPDVVLALRAFPETHGEDLLGLFRVFSNGPLPCGRV</sequence>
<keyword evidence="3" id="KW-1185">Reference proteome</keyword>
<gene>
    <name evidence="2" type="ORF">RradSPS_3075</name>
</gene>
<protein>
    <submittedName>
        <fullName evidence="2">Uncharacterized protein</fullName>
    </submittedName>
</protein>
<dbReference type="HOGENOM" id="CLU_2071403_0_0_11"/>
<evidence type="ECO:0000313" key="2">
    <source>
        <dbReference type="EMBL" id="AHY48358.1"/>
    </source>
</evidence>
<organism evidence="2 3">
    <name type="scientific">Rubrobacter radiotolerans</name>
    <name type="common">Arthrobacter radiotolerans</name>
    <dbReference type="NCBI Taxonomy" id="42256"/>
    <lineage>
        <taxon>Bacteria</taxon>
        <taxon>Bacillati</taxon>
        <taxon>Actinomycetota</taxon>
        <taxon>Rubrobacteria</taxon>
        <taxon>Rubrobacterales</taxon>
        <taxon>Rubrobacteraceae</taxon>
        <taxon>Rubrobacter</taxon>
    </lineage>
</organism>
<feature type="compositionally biased region" description="Basic and acidic residues" evidence="1">
    <location>
        <begin position="1"/>
        <end position="16"/>
    </location>
</feature>
<evidence type="ECO:0000313" key="3">
    <source>
        <dbReference type="Proteomes" id="UP000025229"/>
    </source>
</evidence>
<dbReference type="Proteomes" id="UP000025229">
    <property type="component" value="Plasmid 2"/>
</dbReference>
<reference evidence="2 3" key="1">
    <citation type="submission" date="2014-03" db="EMBL/GenBank/DDBJ databases">
        <title>Complete genome sequence of the Radio-Resistant Rubrobacter radiotolerans RSPS-4.</title>
        <authorList>
            <person name="Egas C.C."/>
            <person name="Barroso C.C."/>
            <person name="Froufe H.J.C."/>
            <person name="Pacheco J.J."/>
            <person name="Albuquerque L.L."/>
            <person name="da Costa M.M.S."/>
        </authorList>
    </citation>
    <scope>NUCLEOTIDE SEQUENCE [LARGE SCALE GENOMIC DNA]</scope>
    <source>
        <strain evidence="2 3">RSPS-4</strain>
        <plasmid evidence="2 3">2</plasmid>
    </source>
</reference>